<evidence type="ECO:0000256" key="7">
    <source>
        <dbReference type="ARBA" id="ARBA00024334"/>
    </source>
</evidence>
<comment type="similarity">
    <text evidence="7">Belongs to the protein kinase superfamily. Ser/Thr protein kinase family. CDPK subfamily.</text>
</comment>
<feature type="domain" description="Protein kinase" evidence="11">
    <location>
        <begin position="489"/>
        <end position="752"/>
    </location>
</feature>
<dbReference type="CDD" id="cd00821">
    <property type="entry name" value="PH"/>
    <property type="match status" value="1"/>
</dbReference>
<evidence type="ECO:0000313" key="14">
    <source>
        <dbReference type="EMBL" id="KAG6959198.1"/>
    </source>
</evidence>
<evidence type="ECO:0000313" key="15">
    <source>
        <dbReference type="Proteomes" id="UP000688947"/>
    </source>
</evidence>
<organism evidence="14 15">
    <name type="scientific">Phytophthora cactorum</name>
    <dbReference type="NCBI Taxonomy" id="29920"/>
    <lineage>
        <taxon>Eukaryota</taxon>
        <taxon>Sar</taxon>
        <taxon>Stramenopiles</taxon>
        <taxon>Oomycota</taxon>
        <taxon>Peronosporomycetes</taxon>
        <taxon>Peronosporales</taxon>
        <taxon>Peronosporaceae</taxon>
        <taxon>Phytophthora</taxon>
    </lineage>
</organism>
<reference evidence="14" key="1">
    <citation type="submission" date="2021-01" db="EMBL/GenBank/DDBJ databases">
        <title>Phytophthora aleatoria, a newly-described species from Pinus radiata is distinct from Phytophthora cactorum isolates based on comparative genomics.</title>
        <authorList>
            <person name="Mcdougal R."/>
            <person name="Panda P."/>
            <person name="Williams N."/>
            <person name="Studholme D.J."/>
        </authorList>
    </citation>
    <scope>NUCLEOTIDE SEQUENCE</scope>
    <source>
        <strain evidence="14">NZFS 3830</strain>
    </source>
</reference>
<evidence type="ECO:0000256" key="1">
    <source>
        <dbReference type="ARBA" id="ARBA00001946"/>
    </source>
</evidence>
<evidence type="ECO:0000256" key="2">
    <source>
        <dbReference type="ARBA" id="ARBA00022527"/>
    </source>
</evidence>
<evidence type="ECO:0000256" key="5">
    <source>
        <dbReference type="ARBA" id="ARBA00022777"/>
    </source>
</evidence>
<dbReference type="Pfam" id="PF00397">
    <property type="entry name" value="WW"/>
    <property type="match status" value="2"/>
</dbReference>
<dbReference type="PROSITE" id="PS50003">
    <property type="entry name" value="PH_DOMAIN"/>
    <property type="match status" value="1"/>
</dbReference>
<dbReference type="PROSITE" id="PS00108">
    <property type="entry name" value="PROTEIN_KINASE_ST"/>
    <property type="match status" value="1"/>
</dbReference>
<dbReference type="GO" id="GO:0005524">
    <property type="term" value="F:ATP binding"/>
    <property type="evidence" value="ECO:0007669"/>
    <property type="project" value="UniProtKB-UniRule"/>
</dbReference>
<dbReference type="CDD" id="cd23767">
    <property type="entry name" value="IQCD"/>
    <property type="match status" value="1"/>
</dbReference>
<evidence type="ECO:0000256" key="9">
    <source>
        <dbReference type="SAM" id="MobiDB-lite"/>
    </source>
</evidence>
<evidence type="ECO:0000259" key="10">
    <source>
        <dbReference type="PROSITE" id="PS50003"/>
    </source>
</evidence>
<dbReference type="PANTHER" id="PTHR24349">
    <property type="entry name" value="SERINE/THREONINE-PROTEIN KINASE"/>
    <property type="match status" value="1"/>
</dbReference>
<evidence type="ECO:0000256" key="8">
    <source>
        <dbReference type="PROSITE-ProRule" id="PRU10141"/>
    </source>
</evidence>
<dbReference type="InterPro" id="IPR017441">
    <property type="entry name" value="Protein_kinase_ATP_BS"/>
</dbReference>
<sequence>MEKISQLVKIQHDAVTLVQAHYRGCKGREKYREAQLNKKKRWKEITRPENGEKFYYNRVTGEVRFRRPQDVLDLLPKPLCENCESSATSEATMECKDCGELFCGVCWANVHSGGRRKLHEFRALYDYYNRRVDYGDWEFPSRWPSEIEQDEMDGWGFRTHPRRRPDEVQGAWERYVDPDTRREWFYNRETDENSYVAPEGFIVQANGETSATTEWIKYFDETQGVHYYYNIRTQESTFDRPETYATPRISPPTAATSANQDGWEKHVDPQSGYPYYYNRLTLESVFTRPMGFVTGREEDVGLPGWAKYFDAASASYYYYNAQTNESCVDRPDAFATPRISAAEAAGDGGDEGLAEFYDPVTERHGGQELWVKAPVVSGSLEKRGFRWRRKWKSRYVELDGRQLAYYEDSGAFSATTATASGTRRNSKPKRKVMLTADAQLEDVDETTLSITPALDEKPWMLRARDVATKRRWLMALSDCIDILVWLRHYKLGAVLGVGGNGVVQKLEDERDGTVYAVKVLDVAKFRNREQVVAEVEILRNITNNIKHPNLIKIQKVYEEHRKVYIIQEMCTGGELYDRIVQRGKYSETDAADIMRQLVSALQALHAHNILHLDIKPENILFSSEDPDSKILLTDFGLARMINGKQNPLDQGKTMAGTIGYMAPEVISSHVYSEAADVFSAGVILFILLVGYPPFFGDSEVEVLLKIARGDFTFDPEDWAHVSGSAKELVARMLEVRVQDRITIDEVLTHPWITRDVANRGDRAEDRDLSASMMTKLQRFNIDRKSQNMGSFMASLLLDDNEADFQMLVDEKTVEMMIRQLCVQGHNRIPLDGAHVIAKGLGLSPYIDEKSFVQFLDQDHDGFISASDFCAGVRALRNHHQSFATMVFWAMQKMYALDKKSEPNEATVLTREHFAVAFTILECPEPLVEVFFKYIDEEEEQNKSWAVNEAEFATLFTQFSFLGMLFLRTAKDNVMSMVKSHSVDGMPRISEDSFSST</sequence>
<dbReference type="SMART" id="SM00456">
    <property type="entry name" value="WW"/>
    <property type="match status" value="5"/>
</dbReference>
<dbReference type="PROSITE" id="PS00018">
    <property type="entry name" value="EF_HAND_1"/>
    <property type="match status" value="1"/>
</dbReference>
<dbReference type="OrthoDB" id="40902at2759"/>
<dbReference type="SMART" id="SM00233">
    <property type="entry name" value="PH"/>
    <property type="match status" value="1"/>
</dbReference>
<keyword evidence="3" id="KW-0808">Transferase</keyword>
<dbReference type="CDD" id="cd05117">
    <property type="entry name" value="STKc_CAMK"/>
    <property type="match status" value="1"/>
</dbReference>
<dbReference type="PROSITE" id="PS00107">
    <property type="entry name" value="PROTEIN_KINASE_ATP"/>
    <property type="match status" value="1"/>
</dbReference>
<keyword evidence="4 8" id="KW-0547">Nucleotide-binding</keyword>
<dbReference type="PROSITE" id="PS50096">
    <property type="entry name" value="IQ"/>
    <property type="match status" value="1"/>
</dbReference>
<keyword evidence="2" id="KW-0723">Serine/threonine-protein kinase</keyword>
<evidence type="ECO:0000259" key="12">
    <source>
        <dbReference type="PROSITE" id="PS50020"/>
    </source>
</evidence>
<dbReference type="VEuPathDB" id="FungiDB:PC110_g6571"/>
<dbReference type="VEuPathDB" id="FungiDB:PC110_g12578"/>
<evidence type="ECO:0000256" key="3">
    <source>
        <dbReference type="ARBA" id="ARBA00022679"/>
    </source>
</evidence>
<protein>
    <recommendedName>
        <fullName evidence="16">Calmodulin</fullName>
    </recommendedName>
</protein>
<feature type="domain" description="WW" evidence="12">
    <location>
        <begin position="257"/>
        <end position="291"/>
    </location>
</feature>
<dbReference type="AlphaFoldDB" id="A0A8T1UFE8"/>
<dbReference type="InterPro" id="IPR002048">
    <property type="entry name" value="EF_hand_dom"/>
</dbReference>
<evidence type="ECO:0000256" key="4">
    <source>
        <dbReference type="ARBA" id="ARBA00022741"/>
    </source>
</evidence>
<dbReference type="EMBL" id="JAENGZ010000448">
    <property type="protein sequence ID" value="KAG6959198.1"/>
    <property type="molecule type" value="Genomic_DNA"/>
</dbReference>
<feature type="domain" description="WW" evidence="12">
    <location>
        <begin position="209"/>
        <end position="243"/>
    </location>
</feature>
<dbReference type="InterPro" id="IPR001202">
    <property type="entry name" value="WW_dom"/>
</dbReference>
<dbReference type="CDD" id="cd00201">
    <property type="entry name" value="WW"/>
    <property type="match status" value="3"/>
</dbReference>
<dbReference type="InterPro" id="IPR001849">
    <property type="entry name" value="PH_domain"/>
</dbReference>
<dbReference type="Proteomes" id="UP000688947">
    <property type="component" value="Unassembled WGS sequence"/>
</dbReference>
<accession>A0A8T1UFE8</accession>
<proteinExistence type="inferred from homology"/>
<dbReference type="PROSITE" id="PS50020">
    <property type="entry name" value="WW_DOMAIN_2"/>
    <property type="match status" value="4"/>
</dbReference>
<gene>
    <name evidence="14" type="ORF">JG687_00008941</name>
</gene>
<feature type="binding site" evidence="8">
    <location>
        <position position="518"/>
    </location>
    <ligand>
        <name>ATP</name>
        <dbReference type="ChEBI" id="CHEBI:30616"/>
    </ligand>
</feature>
<feature type="domain" description="PH" evidence="10">
    <location>
        <begin position="373"/>
        <end position="481"/>
    </location>
</feature>
<dbReference type="PROSITE" id="PS01159">
    <property type="entry name" value="WW_DOMAIN_1"/>
    <property type="match status" value="1"/>
</dbReference>
<feature type="domain" description="EF-hand" evidence="13">
    <location>
        <begin position="849"/>
        <end position="878"/>
    </location>
</feature>
<feature type="domain" description="WW" evidence="12">
    <location>
        <begin position="166"/>
        <end position="200"/>
    </location>
</feature>
<name>A0A8T1UFE8_9STRA</name>
<dbReference type="Pfam" id="PF00069">
    <property type="entry name" value="Pkinase"/>
    <property type="match status" value="1"/>
</dbReference>
<dbReference type="InterPro" id="IPR008271">
    <property type="entry name" value="Ser/Thr_kinase_AS"/>
</dbReference>
<evidence type="ECO:0008006" key="16">
    <source>
        <dbReference type="Google" id="ProtNLM"/>
    </source>
</evidence>
<dbReference type="PROSITE" id="PS50011">
    <property type="entry name" value="PROTEIN_KINASE_DOM"/>
    <property type="match status" value="1"/>
</dbReference>
<dbReference type="PROSITE" id="PS50222">
    <property type="entry name" value="EF_HAND_2"/>
    <property type="match status" value="1"/>
</dbReference>
<comment type="cofactor">
    <cofactor evidence="1">
        <name>Mg(2+)</name>
        <dbReference type="ChEBI" id="CHEBI:18420"/>
    </cofactor>
</comment>
<dbReference type="SMART" id="SM00220">
    <property type="entry name" value="S_TKc"/>
    <property type="match status" value="1"/>
</dbReference>
<feature type="region of interest" description="Disordered" evidence="9">
    <location>
        <begin position="242"/>
        <end position="264"/>
    </location>
</feature>
<dbReference type="InterPro" id="IPR018247">
    <property type="entry name" value="EF_Hand_1_Ca_BS"/>
</dbReference>
<evidence type="ECO:0000256" key="6">
    <source>
        <dbReference type="ARBA" id="ARBA00022840"/>
    </source>
</evidence>
<dbReference type="FunFam" id="1.10.510.10:FF:000571">
    <property type="entry name" value="Maternal embryonic leucine zipper kinase"/>
    <property type="match status" value="1"/>
</dbReference>
<dbReference type="GO" id="GO:0005509">
    <property type="term" value="F:calcium ion binding"/>
    <property type="evidence" value="ECO:0007669"/>
    <property type="project" value="InterPro"/>
</dbReference>
<keyword evidence="5" id="KW-0418">Kinase</keyword>
<dbReference type="Pfam" id="PF22586">
    <property type="entry name" value="ANCHR-like_BBOX"/>
    <property type="match status" value="1"/>
</dbReference>
<evidence type="ECO:0000259" key="11">
    <source>
        <dbReference type="PROSITE" id="PS50011"/>
    </source>
</evidence>
<keyword evidence="6 8" id="KW-0067">ATP-binding</keyword>
<feature type="domain" description="WW" evidence="12">
    <location>
        <begin position="303"/>
        <end position="333"/>
    </location>
</feature>
<dbReference type="InterPro" id="IPR050205">
    <property type="entry name" value="CDPK_Ser/Thr_kinases"/>
</dbReference>
<dbReference type="GO" id="GO:0004674">
    <property type="term" value="F:protein serine/threonine kinase activity"/>
    <property type="evidence" value="ECO:0007669"/>
    <property type="project" value="UniProtKB-KW"/>
</dbReference>
<comment type="caution">
    <text evidence="14">The sequence shown here is derived from an EMBL/GenBank/DDBJ whole genome shotgun (WGS) entry which is preliminary data.</text>
</comment>
<evidence type="ECO:0000259" key="13">
    <source>
        <dbReference type="PROSITE" id="PS50222"/>
    </source>
</evidence>
<dbReference type="InterPro" id="IPR000719">
    <property type="entry name" value="Prot_kinase_dom"/>
</dbReference>